<evidence type="ECO:0000313" key="3">
    <source>
        <dbReference type="Proteomes" id="UP001589818"/>
    </source>
</evidence>
<dbReference type="RefSeq" id="WP_204822729.1">
    <property type="nucleotide sequence ID" value="NZ_JANHOF010000044.1"/>
</dbReference>
<keyword evidence="1" id="KW-1133">Transmembrane helix</keyword>
<comment type="caution">
    <text evidence="2">The sequence shown here is derived from an EMBL/GenBank/DDBJ whole genome shotgun (WGS) entry which is preliminary data.</text>
</comment>
<feature type="transmembrane region" description="Helical" evidence="1">
    <location>
        <begin position="13"/>
        <end position="36"/>
    </location>
</feature>
<name>A0ABV6J9V1_9BACL</name>
<evidence type="ECO:0000313" key="2">
    <source>
        <dbReference type="EMBL" id="MFC0392663.1"/>
    </source>
</evidence>
<keyword evidence="3" id="KW-1185">Reference proteome</keyword>
<dbReference type="Proteomes" id="UP001589818">
    <property type="component" value="Unassembled WGS sequence"/>
</dbReference>
<accession>A0ABV6J9V1</accession>
<keyword evidence="1" id="KW-0472">Membrane</keyword>
<evidence type="ECO:0000256" key="1">
    <source>
        <dbReference type="SAM" id="Phobius"/>
    </source>
</evidence>
<dbReference type="EMBL" id="JBHLVF010000022">
    <property type="protein sequence ID" value="MFC0392663.1"/>
    <property type="molecule type" value="Genomic_DNA"/>
</dbReference>
<gene>
    <name evidence="2" type="ORF">ACFFJ8_14930</name>
</gene>
<keyword evidence="1" id="KW-0812">Transmembrane</keyword>
<sequence>MAQGLAVSGPNPYVAPGMTILAVAFIASLAFCIVYYEKSEVHSGF</sequence>
<reference evidence="2 3" key="1">
    <citation type="submission" date="2024-09" db="EMBL/GenBank/DDBJ databases">
        <authorList>
            <person name="Sun Q."/>
            <person name="Mori K."/>
        </authorList>
    </citation>
    <scope>NUCLEOTIDE SEQUENCE [LARGE SCALE GENOMIC DNA]</scope>
    <source>
        <strain evidence="2 3">CCM 4839</strain>
    </source>
</reference>
<protein>
    <submittedName>
        <fullName evidence="2">Uncharacterized protein</fullName>
    </submittedName>
</protein>
<organism evidence="2 3">
    <name type="scientific">Paenibacillus mendelii</name>
    <dbReference type="NCBI Taxonomy" id="206163"/>
    <lineage>
        <taxon>Bacteria</taxon>
        <taxon>Bacillati</taxon>
        <taxon>Bacillota</taxon>
        <taxon>Bacilli</taxon>
        <taxon>Bacillales</taxon>
        <taxon>Paenibacillaceae</taxon>
        <taxon>Paenibacillus</taxon>
    </lineage>
</organism>
<proteinExistence type="predicted"/>